<evidence type="ECO:0008006" key="3">
    <source>
        <dbReference type="Google" id="ProtNLM"/>
    </source>
</evidence>
<sequence length="170" mass="18916">MISTITRRHREGDRRSSAVFSRCGCYRFALTRIWADGPRLTFVMLNPSTADHRRNDPTIARCETRARDEGAGAFRIVNLFAWRATFPAELRSSPDPVGPGNDAAIRRAALWSDRVICAWGAHGALAGRDVQVQALLCRTGRPLLHLGLTQAGAPRHPLYCPRNLPLSEWS</sequence>
<proteinExistence type="predicted"/>
<organism evidence="1 2">
    <name type="scientific">Paracoccus laeviglucosivorans</name>
    <dbReference type="NCBI Taxonomy" id="1197861"/>
    <lineage>
        <taxon>Bacteria</taxon>
        <taxon>Pseudomonadati</taxon>
        <taxon>Pseudomonadota</taxon>
        <taxon>Alphaproteobacteria</taxon>
        <taxon>Rhodobacterales</taxon>
        <taxon>Paracoccaceae</taxon>
        <taxon>Paracoccus</taxon>
    </lineage>
</organism>
<name>A0A521DJG4_9RHOB</name>
<dbReference type="Proteomes" id="UP000319014">
    <property type="component" value="Unassembled WGS sequence"/>
</dbReference>
<gene>
    <name evidence="1" type="ORF">SAMN06265221_10889</name>
</gene>
<accession>A0A521DJG4</accession>
<dbReference type="InterPro" id="IPR012441">
    <property type="entry name" value="DUF1643"/>
</dbReference>
<evidence type="ECO:0000313" key="1">
    <source>
        <dbReference type="EMBL" id="SMO71869.1"/>
    </source>
</evidence>
<reference evidence="1 2" key="1">
    <citation type="submission" date="2017-05" db="EMBL/GenBank/DDBJ databases">
        <authorList>
            <person name="Varghese N."/>
            <person name="Submissions S."/>
        </authorList>
    </citation>
    <scope>NUCLEOTIDE SEQUENCE [LARGE SCALE GENOMIC DNA]</scope>
    <source>
        <strain evidence="1 2">DSM 100094</strain>
    </source>
</reference>
<evidence type="ECO:0000313" key="2">
    <source>
        <dbReference type="Proteomes" id="UP000319014"/>
    </source>
</evidence>
<dbReference type="AlphaFoldDB" id="A0A521DJG4"/>
<dbReference type="EMBL" id="FXTK01000008">
    <property type="protein sequence ID" value="SMO71869.1"/>
    <property type="molecule type" value="Genomic_DNA"/>
</dbReference>
<protein>
    <recommendedName>
        <fullName evidence="3">DUF1643 domain-containing protein</fullName>
    </recommendedName>
</protein>
<dbReference type="Pfam" id="PF07799">
    <property type="entry name" value="DUF1643"/>
    <property type="match status" value="1"/>
</dbReference>
<dbReference type="RefSeq" id="WP_425467468.1">
    <property type="nucleotide sequence ID" value="NZ_FXTK01000008.1"/>
</dbReference>
<keyword evidence="2" id="KW-1185">Reference proteome</keyword>